<evidence type="ECO:0000313" key="2">
    <source>
        <dbReference type="EMBL" id="ABO49732.1"/>
    </source>
</evidence>
<feature type="domain" description="Helicase ATP-binding" evidence="1">
    <location>
        <begin position="13"/>
        <end position="179"/>
    </location>
</feature>
<dbReference type="SMART" id="SM00487">
    <property type="entry name" value="DEXDc"/>
    <property type="match status" value="1"/>
</dbReference>
<dbReference type="InterPro" id="IPR001650">
    <property type="entry name" value="Helicase_C-like"/>
</dbReference>
<dbReference type="PANTHER" id="PTHR10799">
    <property type="entry name" value="SNF2/RAD54 HELICASE FAMILY"/>
    <property type="match status" value="1"/>
</dbReference>
<protein>
    <submittedName>
        <fullName evidence="2">SNF2-related protein</fullName>
    </submittedName>
</protein>
<gene>
    <name evidence="2" type="ordered locus">Dred_1198</name>
</gene>
<organism evidence="2 3">
    <name type="scientific">Desulforamulus reducens (strain ATCC BAA-1160 / DSM 100696 / MI-1)</name>
    <name type="common">Desulfotomaculum reducens</name>
    <dbReference type="NCBI Taxonomy" id="349161"/>
    <lineage>
        <taxon>Bacteria</taxon>
        <taxon>Bacillati</taxon>
        <taxon>Bacillota</taxon>
        <taxon>Clostridia</taxon>
        <taxon>Eubacteriales</taxon>
        <taxon>Peptococcaceae</taxon>
        <taxon>Desulforamulus</taxon>
    </lineage>
</organism>
<reference evidence="2 3" key="1">
    <citation type="submission" date="2007-03" db="EMBL/GenBank/DDBJ databases">
        <title>Complete sequence of Desulfotomaculum reducens MI-1.</title>
        <authorList>
            <consortium name="US DOE Joint Genome Institute"/>
            <person name="Copeland A."/>
            <person name="Lucas S."/>
            <person name="Lapidus A."/>
            <person name="Barry K."/>
            <person name="Detter J.C."/>
            <person name="Glavina del Rio T."/>
            <person name="Hammon N."/>
            <person name="Israni S."/>
            <person name="Dalin E."/>
            <person name="Tice H."/>
            <person name="Pitluck S."/>
            <person name="Sims D."/>
            <person name="Brettin T."/>
            <person name="Bruce D."/>
            <person name="Han C."/>
            <person name="Tapia R."/>
            <person name="Schmutz J."/>
            <person name="Larimer F."/>
            <person name="Land M."/>
            <person name="Hauser L."/>
            <person name="Kyrpides N."/>
            <person name="Kim E."/>
            <person name="Tebo B.M."/>
            <person name="Richardson P."/>
        </authorList>
    </citation>
    <scope>NUCLEOTIDE SEQUENCE [LARGE SCALE GENOMIC DNA]</scope>
    <source>
        <strain evidence="2 3">MI-1</strain>
    </source>
</reference>
<dbReference type="Pfam" id="PF00176">
    <property type="entry name" value="SNF2-rel_dom"/>
    <property type="match status" value="1"/>
</dbReference>
<dbReference type="EMBL" id="CP000612">
    <property type="protein sequence ID" value="ABO49732.1"/>
    <property type="molecule type" value="Genomic_DNA"/>
</dbReference>
<dbReference type="KEGG" id="drm:Dred_1198"/>
<dbReference type="InterPro" id="IPR000330">
    <property type="entry name" value="SNF2_N"/>
</dbReference>
<dbReference type="GO" id="GO:0005524">
    <property type="term" value="F:ATP binding"/>
    <property type="evidence" value="ECO:0007669"/>
    <property type="project" value="InterPro"/>
</dbReference>
<dbReference type="OrthoDB" id="9760715at2"/>
<dbReference type="Gene3D" id="3.40.50.300">
    <property type="entry name" value="P-loop containing nucleotide triphosphate hydrolases"/>
    <property type="match status" value="1"/>
</dbReference>
<dbReference type="Proteomes" id="UP000001556">
    <property type="component" value="Chromosome"/>
</dbReference>
<dbReference type="InterPro" id="IPR014001">
    <property type="entry name" value="Helicase_ATP-bd"/>
</dbReference>
<evidence type="ECO:0000313" key="3">
    <source>
        <dbReference type="Proteomes" id="UP000001556"/>
    </source>
</evidence>
<dbReference type="STRING" id="349161.Dred_1198"/>
<name>A4J3S9_DESRM</name>
<dbReference type="InterPro" id="IPR038718">
    <property type="entry name" value="SNF2-like_sf"/>
</dbReference>
<dbReference type="AlphaFoldDB" id="A4J3S9"/>
<proteinExistence type="predicted"/>
<sequence>MIFKPHEYQGYAIKKIIELPAVGLFMDMGLGKTACALTATAELMHNYFEVSKVLVVAPLRVAEDTWSRETAKWDHLNYLRIAKVLGPEKDRIAALNSKADIYVINRENVKWLVEHFGKKWPFDMVIIDELSSFKSSKAKRFRALRKVRPLIKRIIGLTGTPAPNGLLDLWPQVYLLDLGERLGKTITGYRERYFKPGKRNRSVIFTWDPKPDAEAAIHNKLSDLCVSMSAADWLQLPERIDNIIPVNLSLKAWGQYEQLERDLLLPLADGDVVANTAAVLANKLLQMANGAVYDENGMAQEFHKAKLEALEGVIEEAAGKPVLVFYSYRHDLDRIKEHFKQYKPKELKTAEDIKNWNDGKVQIMLAHPASAGHGLNLQAGGNIIAWFSTPWSLELYQQANARLHRQGQQRAVIIHHLVAKGTIDEDVIRVLGYKERGQNALLEAVKARIAAIAT</sequence>
<dbReference type="SUPFAM" id="SSF52540">
    <property type="entry name" value="P-loop containing nucleoside triphosphate hydrolases"/>
    <property type="match status" value="2"/>
</dbReference>
<accession>A4J3S9</accession>
<dbReference type="eggNOG" id="COG0553">
    <property type="taxonomic scope" value="Bacteria"/>
</dbReference>
<dbReference type="HOGENOM" id="CLU_029251_0_0_9"/>
<dbReference type="Gene3D" id="3.40.50.10810">
    <property type="entry name" value="Tandem AAA-ATPase domain"/>
    <property type="match status" value="1"/>
</dbReference>
<keyword evidence="3" id="KW-1185">Reference proteome</keyword>
<dbReference type="Pfam" id="PF00271">
    <property type="entry name" value="Helicase_C"/>
    <property type="match status" value="1"/>
</dbReference>
<dbReference type="PROSITE" id="PS51192">
    <property type="entry name" value="HELICASE_ATP_BIND_1"/>
    <property type="match status" value="1"/>
</dbReference>
<dbReference type="RefSeq" id="WP_011877558.1">
    <property type="nucleotide sequence ID" value="NC_009253.1"/>
</dbReference>
<evidence type="ECO:0000259" key="1">
    <source>
        <dbReference type="PROSITE" id="PS51192"/>
    </source>
</evidence>
<dbReference type="InterPro" id="IPR027417">
    <property type="entry name" value="P-loop_NTPase"/>
</dbReference>